<reference evidence="10 11" key="1">
    <citation type="journal article" date="2015" name="Nature">
        <title>rRNA introns, odd ribosomes, and small enigmatic genomes across a large radiation of phyla.</title>
        <authorList>
            <person name="Brown C.T."/>
            <person name="Hug L.A."/>
            <person name="Thomas B.C."/>
            <person name="Sharon I."/>
            <person name="Castelle C.J."/>
            <person name="Singh A."/>
            <person name="Wilkins M.J."/>
            <person name="Williams K.H."/>
            <person name="Banfield J.F."/>
        </authorList>
    </citation>
    <scope>NUCLEOTIDE SEQUENCE [LARGE SCALE GENOMIC DNA]</scope>
</reference>
<dbReference type="Gene3D" id="3.10.20.70">
    <property type="entry name" value="Glutamine synthetase, N-terminal domain"/>
    <property type="match status" value="1"/>
</dbReference>
<comment type="cofactor">
    <cofactor evidence="1">
        <name>Mg(2+)</name>
        <dbReference type="ChEBI" id="CHEBI:18420"/>
    </cofactor>
</comment>
<dbReference type="GO" id="GO:0006542">
    <property type="term" value="P:glutamine biosynthetic process"/>
    <property type="evidence" value="ECO:0007669"/>
    <property type="project" value="InterPro"/>
</dbReference>
<dbReference type="EMBL" id="LBPI01000003">
    <property type="protein sequence ID" value="KKP55254.1"/>
    <property type="molecule type" value="Genomic_DNA"/>
</dbReference>
<evidence type="ECO:0000256" key="7">
    <source>
        <dbReference type="RuleBase" id="RU000384"/>
    </source>
</evidence>
<comment type="similarity">
    <text evidence="6 7">Belongs to the glutamine synthetase family.</text>
</comment>
<protein>
    <submittedName>
        <fullName evidence="10">Glutamine synthetase</fullName>
    </submittedName>
</protein>
<keyword evidence="8" id="KW-0175">Coiled coil</keyword>
<dbReference type="InterPro" id="IPR008147">
    <property type="entry name" value="Gln_synt_N"/>
</dbReference>
<evidence type="ECO:0000313" key="11">
    <source>
        <dbReference type="Proteomes" id="UP000034488"/>
    </source>
</evidence>
<evidence type="ECO:0000256" key="4">
    <source>
        <dbReference type="ARBA" id="ARBA00022840"/>
    </source>
</evidence>
<feature type="coiled-coil region" evidence="8">
    <location>
        <begin position="14"/>
        <end position="55"/>
    </location>
</feature>
<dbReference type="PROSITE" id="PS00181">
    <property type="entry name" value="GLNA_ATP"/>
    <property type="match status" value="1"/>
</dbReference>
<keyword evidence="4" id="KW-0067">ATP-binding</keyword>
<keyword evidence="5" id="KW-0460">Magnesium</keyword>
<dbReference type="InterPro" id="IPR008146">
    <property type="entry name" value="Gln_synth_cat_dom"/>
</dbReference>
<dbReference type="InterPro" id="IPR036651">
    <property type="entry name" value="Gln_synt_N_sf"/>
</dbReference>
<evidence type="ECO:0000256" key="1">
    <source>
        <dbReference type="ARBA" id="ARBA00001946"/>
    </source>
</evidence>
<dbReference type="SUPFAM" id="SSF54368">
    <property type="entry name" value="Glutamine synthetase, N-terminal domain"/>
    <property type="match status" value="1"/>
</dbReference>
<accession>A0A0G0AEQ8</accession>
<dbReference type="Proteomes" id="UP000034488">
    <property type="component" value="Unassembled WGS sequence"/>
</dbReference>
<evidence type="ECO:0000256" key="3">
    <source>
        <dbReference type="ARBA" id="ARBA00022741"/>
    </source>
</evidence>
<dbReference type="Pfam" id="PF03951">
    <property type="entry name" value="Gln-synt_N"/>
    <property type="match status" value="1"/>
</dbReference>
<evidence type="ECO:0000256" key="6">
    <source>
        <dbReference type="PROSITE-ProRule" id="PRU01331"/>
    </source>
</evidence>
<keyword evidence="3" id="KW-0547">Nucleotide-binding</keyword>
<proteinExistence type="inferred from homology"/>
<dbReference type="SMART" id="SM01230">
    <property type="entry name" value="Gln-synt_C"/>
    <property type="match status" value="1"/>
</dbReference>
<dbReference type="Gene3D" id="3.30.590.10">
    <property type="entry name" value="Glutamine synthetase/guanido kinase, catalytic domain"/>
    <property type="match status" value="1"/>
</dbReference>
<comment type="caution">
    <text evidence="10">The sequence shown here is derived from an EMBL/GenBank/DDBJ whole genome shotgun (WGS) entry which is preliminary data.</text>
</comment>
<name>A0A0G0AEQ8_9BACT</name>
<evidence type="ECO:0000259" key="9">
    <source>
        <dbReference type="PROSITE" id="PS51987"/>
    </source>
</evidence>
<dbReference type="GO" id="GO:0005524">
    <property type="term" value="F:ATP binding"/>
    <property type="evidence" value="ECO:0007669"/>
    <property type="project" value="UniProtKB-KW"/>
</dbReference>
<dbReference type="SUPFAM" id="SSF55931">
    <property type="entry name" value="Glutamine synthetase/guanido kinase"/>
    <property type="match status" value="1"/>
</dbReference>
<dbReference type="PANTHER" id="PTHR43785">
    <property type="entry name" value="GAMMA-GLUTAMYLPUTRESCINE SYNTHETASE"/>
    <property type="match status" value="1"/>
</dbReference>
<dbReference type="PATRIC" id="fig|1619088.3.peg.199"/>
<dbReference type="Pfam" id="PF00120">
    <property type="entry name" value="Gln-synt_C"/>
    <property type="match status" value="1"/>
</dbReference>
<evidence type="ECO:0000256" key="2">
    <source>
        <dbReference type="ARBA" id="ARBA00022598"/>
    </source>
</evidence>
<organism evidence="10 11">
    <name type="scientific">candidate division WS6 bacterium GW2011_GWB1_33_6</name>
    <dbReference type="NCBI Taxonomy" id="1619088"/>
    <lineage>
        <taxon>Bacteria</taxon>
        <taxon>Candidatus Dojkabacteria</taxon>
    </lineage>
</organism>
<dbReference type="AlphaFoldDB" id="A0A0G0AEQ8"/>
<sequence length="479" mass="54759">MELPITDFLILSYRELEEMNLESKEKRRNRAKLDVEKIEKEYREYLEKEDRIKAVTVAFSDLEGRFHMLDYDKKYLLNSSTNLTFDGSSVRGFTSVDGSDLRLKLDWPSFYWLPANIFGSGKVVVFADICTGDGKICSSDFRARLKEYVTDLYNKKGYEINIGNELEGFLFEGLDAEVRYTERKGFKPISSGGYYHSLPKDKLRLFIDSTAEVQRALGFENEKDHPEVAPSQFELNYKYSDVINAADQIQLYKLVARQVAENMNATACFLPKPLAGINGSGMHTNISIFKNGKNQFFDSKGKNSMSKMAINFSDRILENATDISLILNSSVNAYRRLDPRFEAPNQIKFSPSDRTSMIRLPLGNENSIRLEVRSVGPDSNPYLLIYSLIKVGLEAPKKEVESKKRLRTRTLPGNIYDALRAFKSSDLIAKIIGESVRDKYADLKEATANRSPKELGKTVKKSEVIYHHEVTNQYIWNKF</sequence>
<feature type="domain" description="GS catalytic" evidence="9">
    <location>
        <begin position="141"/>
        <end position="479"/>
    </location>
</feature>
<dbReference type="GO" id="GO:0004356">
    <property type="term" value="F:glutamine synthetase activity"/>
    <property type="evidence" value="ECO:0007669"/>
    <property type="project" value="InterPro"/>
</dbReference>
<evidence type="ECO:0000256" key="8">
    <source>
        <dbReference type="SAM" id="Coils"/>
    </source>
</evidence>
<dbReference type="PROSITE" id="PS51987">
    <property type="entry name" value="GS_CATALYTIC"/>
    <property type="match status" value="1"/>
</dbReference>
<gene>
    <name evidence="10" type="ORF">UR47_C0003G0030</name>
</gene>
<evidence type="ECO:0000313" key="10">
    <source>
        <dbReference type="EMBL" id="KKP55254.1"/>
    </source>
</evidence>
<keyword evidence="2" id="KW-0436">Ligase</keyword>
<dbReference type="InterPro" id="IPR027303">
    <property type="entry name" value="Gln_synth_gly_rich_site"/>
</dbReference>
<evidence type="ECO:0000256" key="5">
    <source>
        <dbReference type="ARBA" id="ARBA00022842"/>
    </source>
</evidence>
<dbReference type="PANTHER" id="PTHR43785:SF12">
    <property type="entry name" value="TYPE-1 GLUTAMINE SYNTHETASE 2"/>
    <property type="match status" value="1"/>
</dbReference>
<dbReference type="InterPro" id="IPR014746">
    <property type="entry name" value="Gln_synth/guanido_kin_cat_dom"/>
</dbReference>